<dbReference type="OrthoDB" id="6513042at2759"/>
<evidence type="ECO:0000313" key="3">
    <source>
        <dbReference type="Proteomes" id="UP000054270"/>
    </source>
</evidence>
<evidence type="ECO:0000313" key="2">
    <source>
        <dbReference type="EMBL" id="KJA28890.1"/>
    </source>
</evidence>
<protein>
    <recommendedName>
        <fullName evidence="1">PD-(D/E)XK endonuclease-like domain-containing protein</fullName>
    </recommendedName>
</protein>
<dbReference type="AlphaFoldDB" id="A0A0D2QB39"/>
<evidence type="ECO:0000259" key="1">
    <source>
        <dbReference type="Pfam" id="PF12705"/>
    </source>
</evidence>
<dbReference type="PANTHER" id="PTHR43788:SF8">
    <property type="entry name" value="DNA-BINDING PROTEIN SMUBP-2"/>
    <property type="match status" value="1"/>
</dbReference>
<dbReference type="InterPro" id="IPR050534">
    <property type="entry name" value="Coronavir_polyprotein_1ab"/>
</dbReference>
<dbReference type="PANTHER" id="PTHR43788">
    <property type="entry name" value="DNA2/NAM7 HELICASE FAMILY MEMBER"/>
    <property type="match status" value="1"/>
</dbReference>
<organism evidence="2 3">
    <name type="scientific">Hypholoma sublateritium (strain FD-334 SS-4)</name>
    <dbReference type="NCBI Taxonomy" id="945553"/>
    <lineage>
        <taxon>Eukaryota</taxon>
        <taxon>Fungi</taxon>
        <taxon>Dikarya</taxon>
        <taxon>Basidiomycota</taxon>
        <taxon>Agaricomycotina</taxon>
        <taxon>Agaricomycetes</taxon>
        <taxon>Agaricomycetidae</taxon>
        <taxon>Agaricales</taxon>
        <taxon>Agaricineae</taxon>
        <taxon>Strophariaceae</taxon>
        <taxon>Hypholoma</taxon>
    </lineage>
</organism>
<dbReference type="STRING" id="945553.A0A0D2QB39"/>
<dbReference type="Pfam" id="PF13245">
    <property type="entry name" value="AAA_19"/>
    <property type="match status" value="1"/>
</dbReference>
<dbReference type="InterPro" id="IPR027417">
    <property type="entry name" value="P-loop_NTPase"/>
</dbReference>
<dbReference type="EMBL" id="KN817520">
    <property type="protein sequence ID" value="KJA28890.1"/>
    <property type="molecule type" value="Genomic_DNA"/>
</dbReference>
<dbReference type="Pfam" id="PF12705">
    <property type="entry name" value="PDDEXK_1"/>
    <property type="match status" value="1"/>
</dbReference>
<dbReference type="Proteomes" id="UP000054270">
    <property type="component" value="Unassembled WGS sequence"/>
</dbReference>
<accession>A0A0D2QB39</accession>
<dbReference type="Gene3D" id="3.40.50.300">
    <property type="entry name" value="P-loop containing nucleotide triphosphate hydrolases"/>
    <property type="match status" value="1"/>
</dbReference>
<dbReference type="GO" id="GO:0043139">
    <property type="term" value="F:5'-3' DNA helicase activity"/>
    <property type="evidence" value="ECO:0007669"/>
    <property type="project" value="TreeGrafter"/>
</dbReference>
<dbReference type="InterPro" id="IPR038726">
    <property type="entry name" value="PDDEXK_AddAB-type"/>
</dbReference>
<name>A0A0D2QB39_HYPSF</name>
<gene>
    <name evidence="2" type="ORF">HYPSUDRAFT_1082968</name>
</gene>
<proteinExistence type="predicted"/>
<dbReference type="OMA" id="DKMQGQE"/>
<feature type="domain" description="PD-(D/E)XK endonuclease-like" evidence="1">
    <location>
        <begin position="105"/>
        <end position="255"/>
    </location>
</feature>
<sequence length="1171" mass="130786">MSSKKSLTATNLAVHQHLNCDLYIHNVYNRTAPASGQDPASENTSDELSKAQFKRGLDWEASLYAWLDDSGLLLQVPAIPLAASILLENILADDRTHFFITGLSFWPPQSKLNERFVQAGAEPLTFGLAKPDLVEIKRTNNIIQWRVIDAKASKNVKTSHHIQIYFYTLCLSYLLEPPFFQIAGTSGIWLPPKDGFQTSSPSVADIKTVSVSLLAPALDALLFRELPKIISLPVAKVKWHYNPLCHGCQYERTCRARAEDEGQLGRMPNLSIDDAQILKDLLRISRSAGFQSTGVKLTDIEELHHLLANPAKVDQVAKASPTLFKKGKRILSLPKKVYQRNAALQSPLVEAARTQEIQIMRQRNYTCPSKEDIAIVLSIVNDPASSNPGGDFFCATLHSEDSEIILPAPFTCSADEFVSKLATIIRSIATLHPDNSRRYSSQFYVWAAAEQTLLQAHIINAALHPGTSNADIRLCISALAQGVSLLQTTFQPILLSGALINFLGKGKKLKSEYQACLARLGLSTDGTVDVLRKRIDEGIRKIRDEMASASGHDYRRREFSQLPPVVSLMKEVQRQMAFPIPGYWNLPECVELLLRSENACPSDEQIFAMYKAGYDSEAFSNVLLGRNLLIYSVLKEFRKRVVSTTNHSLFINEARIMSTNFMDICKESHIRKLFFMQQFEVLAKLTDLWKSRIDGCPEAPTLEYSNVVQGRNGPEYVFRLVCGTVDVPAFDRDWAFYDKLLVLDSSEVTNNGTDPDSLPVEALFDDLGISGLVFPLNRWTKASWGQQHPRVQRELVVADVRNVYTDKNAASTMVALRIWGNWQMSLTPGSIFRLSPRLVDFNTSKILSALFEIDVLWESEGSLYADEEDDGHHSVPFLQLVMNPNSFGKIHGAKKYVKTEGEIQKLFRDLKGLENNIAGSLVLKSSQHRATQRILSNRLSVVWGPPGTGKTYTISLSLLRLIEVEGRYSGPRRRIIFITAITHAAIEACRSKLVRLMDAYRSVESLPHKWLDEVKVEVVSRGNDHPGPSRSDNGTYIYAGTLFQLSNFTKRHSFQVDCVIADEAGQISLGAISLVLRSLTVEGRIIFAGDSEQLAPILSAQYPQLKFSSLFGSVLDCLMFSSNPISRENSQVLQASQDEGSEFQASQSQNTVVQLTENFRYVIILLEETDS</sequence>
<keyword evidence="3" id="KW-1185">Reference proteome</keyword>
<reference evidence="3" key="1">
    <citation type="submission" date="2014-04" db="EMBL/GenBank/DDBJ databases">
        <title>Evolutionary Origins and Diversification of the Mycorrhizal Mutualists.</title>
        <authorList>
            <consortium name="DOE Joint Genome Institute"/>
            <consortium name="Mycorrhizal Genomics Consortium"/>
            <person name="Kohler A."/>
            <person name="Kuo A."/>
            <person name="Nagy L.G."/>
            <person name="Floudas D."/>
            <person name="Copeland A."/>
            <person name="Barry K.W."/>
            <person name="Cichocki N."/>
            <person name="Veneault-Fourrey C."/>
            <person name="LaButti K."/>
            <person name="Lindquist E.A."/>
            <person name="Lipzen A."/>
            <person name="Lundell T."/>
            <person name="Morin E."/>
            <person name="Murat C."/>
            <person name="Riley R."/>
            <person name="Ohm R."/>
            <person name="Sun H."/>
            <person name="Tunlid A."/>
            <person name="Henrissat B."/>
            <person name="Grigoriev I.V."/>
            <person name="Hibbett D.S."/>
            <person name="Martin F."/>
        </authorList>
    </citation>
    <scope>NUCLEOTIDE SEQUENCE [LARGE SCALE GENOMIC DNA]</scope>
    <source>
        <strain evidence="3">FD-334 SS-4</strain>
    </source>
</reference>
<dbReference type="SUPFAM" id="SSF52540">
    <property type="entry name" value="P-loop containing nucleoside triphosphate hydrolases"/>
    <property type="match status" value="1"/>
</dbReference>